<organism evidence="7 8">
    <name type="scientific">Parafrankia soli</name>
    <dbReference type="NCBI Taxonomy" id="2599596"/>
    <lineage>
        <taxon>Bacteria</taxon>
        <taxon>Bacillati</taxon>
        <taxon>Actinomycetota</taxon>
        <taxon>Actinomycetes</taxon>
        <taxon>Frankiales</taxon>
        <taxon>Frankiaceae</taxon>
        <taxon>Parafrankia</taxon>
    </lineage>
</organism>
<dbReference type="SUPFAM" id="SSF48498">
    <property type="entry name" value="Tetracyclin repressor-like, C-terminal domain"/>
    <property type="match status" value="1"/>
</dbReference>
<evidence type="ECO:0000256" key="2">
    <source>
        <dbReference type="ARBA" id="ARBA00023125"/>
    </source>
</evidence>
<dbReference type="GO" id="GO:0003700">
    <property type="term" value="F:DNA-binding transcription factor activity"/>
    <property type="evidence" value="ECO:0007669"/>
    <property type="project" value="TreeGrafter"/>
</dbReference>
<dbReference type="Gene3D" id="1.10.357.10">
    <property type="entry name" value="Tetracycline Repressor, domain 2"/>
    <property type="match status" value="1"/>
</dbReference>
<dbReference type="Gene3D" id="1.10.10.60">
    <property type="entry name" value="Homeodomain-like"/>
    <property type="match status" value="1"/>
</dbReference>
<keyword evidence="2 4" id="KW-0238">DNA-binding</keyword>
<feature type="DNA-binding region" description="H-T-H motif" evidence="4">
    <location>
        <begin position="23"/>
        <end position="42"/>
    </location>
</feature>
<dbReference type="PANTHER" id="PTHR30055">
    <property type="entry name" value="HTH-TYPE TRANSCRIPTIONAL REGULATOR RUTR"/>
    <property type="match status" value="1"/>
</dbReference>
<reference evidence="8" key="1">
    <citation type="submission" date="2016-07" db="EMBL/GenBank/DDBJ databases">
        <title>Frankia sp. NRRL B-16219 Genome sequencing.</title>
        <authorList>
            <person name="Ghodhbane-Gtari F."/>
            <person name="Swanson E."/>
            <person name="Gueddou A."/>
            <person name="Louati M."/>
            <person name="Nouioui I."/>
            <person name="Hezbri K."/>
            <person name="Abebe-Akele F."/>
            <person name="Simpson S."/>
            <person name="Morris K."/>
            <person name="Thomas K."/>
            <person name="Gtari M."/>
            <person name="Tisa L.S."/>
        </authorList>
    </citation>
    <scope>NUCLEOTIDE SEQUENCE [LARGE SCALE GENOMIC DNA]</scope>
    <source>
        <strain evidence="8">NRRL B-16219</strain>
    </source>
</reference>
<proteinExistence type="predicted"/>
<dbReference type="InterPro" id="IPR009057">
    <property type="entry name" value="Homeodomain-like_sf"/>
</dbReference>
<dbReference type="InterPro" id="IPR036271">
    <property type="entry name" value="Tet_transcr_reg_TetR-rel_C_sf"/>
</dbReference>
<dbReference type="Proteomes" id="UP000179769">
    <property type="component" value="Unassembled WGS sequence"/>
</dbReference>
<feature type="domain" description="HTH tetR-type" evidence="6">
    <location>
        <begin position="1"/>
        <end position="60"/>
    </location>
</feature>
<dbReference type="Pfam" id="PF00440">
    <property type="entry name" value="TetR_N"/>
    <property type="match status" value="1"/>
</dbReference>
<keyword evidence="1" id="KW-0805">Transcription regulation</keyword>
<name>A0A1S1R828_9ACTN</name>
<dbReference type="PRINTS" id="PR00455">
    <property type="entry name" value="HTHTETR"/>
</dbReference>
<feature type="compositionally biased region" description="Low complexity" evidence="5">
    <location>
        <begin position="218"/>
        <end position="236"/>
    </location>
</feature>
<dbReference type="PANTHER" id="PTHR30055:SF234">
    <property type="entry name" value="HTH-TYPE TRANSCRIPTIONAL REGULATOR BETI"/>
    <property type="match status" value="1"/>
</dbReference>
<sequence length="236" mass="25884">MRQAKVIVEAAERLILLNGARFTTQELVKEAGIATQTFYRHFTGKDQLLLAVIEDIIANQTARYEASAQHLPGPVARLRHYVRSAVSSLNAPGWEGAGARFIPAEHWRLHQLYPEELAHATRPFADLVARELTAAQEAGLLAPRHIERDATVVARLVTSVYHHYAFARTDETAESIGDYLWSFCLAALGGSPEAEQPAEPARTHPPPESATPAVQTVLPQQAPAAARKRPLPQAAR</sequence>
<feature type="region of interest" description="Disordered" evidence="5">
    <location>
        <begin position="192"/>
        <end position="236"/>
    </location>
</feature>
<dbReference type="EMBL" id="MAXA01000036">
    <property type="protein sequence ID" value="OHV43118.1"/>
    <property type="molecule type" value="Genomic_DNA"/>
</dbReference>
<gene>
    <name evidence="7" type="ORF">BBK14_10450</name>
</gene>
<evidence type="ECO:0000259" key="6">
    <source>
        <dbReference type="PROSITE" id="PS50977"/>
    </source>
</evidence>
<keyword evidence="3" id="KW-0804">Transcription</keyword>
<keyword evidence="8" id="KW-1185">Reference proteome</keyword>
<dbReference type="GO" id="GO:0000976">
    <property type="term" value="F:transcription cis-regulatory region binding"/>
    <property type="evidence" value="ECO:0007669"/>
    <property type="project" value="TreeGrafter"/>
</dbReference>
<dbReference type="RefSeq" id="WP_071060075.1">
    <property type="nucleotide sequence ID" value="NZ_JBFLUH010000077.1"/>
</dbReference>
<accession>A0A1S1R828</accession>
<dbReference type="InterPro" id="IPR001647">
    <property type="entry name" value="HTH_TetR"/>
</dbReference>
<evidence type="ECO:0000313" key="8">
    <source>
        <dbReference type="Proteomes" id="UP000179769"/>
    </source>
</evidence>
<comment type="caution">
    <text evidence="7">The sequence shown here is derived from an EMBL/GenBank/DDBJ whole genome shotgun (WGS) entry which is preliminary data.</text>
</comment>
<evidence type="ECO:0000256" key="3">
    <source>
        <dbReference type="ARBA" id="ARBA00023163"/>
    </source>
</evidence>
<protein>
    <submittedName>
        <fullName evidence="7">TetR family transcriptional regulator</fullName>
    </submittedName>
</protein>
<evidence type="ECO:0000256" key="4">
    <source>
        <dbReference type="PROSITE-ProRule" id="PRU00335"/>
    </source>
</evidence>
<dbReference type="OrthoDB" id="3469831at2"/>
<dbReference type="AlphaFoldDB" id="A0A1S1R828"/>
<dbReference type="InterPro" id="IPR050109">
    <property type="entry name" value="HTH-type_TetR-like_transc_reg"/>
</dbReference>
<evidence type="ECO:0000313" key="7">
    <source>
        <dbReference type="EMBL" id="OHV43118.1"/>
    </source>
</evidence>
<evidence type="ECO:0000256" key="1">
    <source>
        <dbReference type="ARBA" id="ARBA00023015"/>
    </source>
</evidence>
<dbReference type="PROSITE" id="PS50977">
    <property type="entry name" value="HTH_TETR_2"/>
    <property type="match status" value="1"/>
</dbReference>
<dbReference type="SUPFAM" id="SSF46689">
    <property type="entry name" value="Homeodomain-like"/>
    <property type="match status" value="1"/>
</dbReference>
<evidence type="ECO:0000256" key="5">
    <source>
        <dbReference type="SAM" id="MobiDB-lite"/>
    </source>
</evidence>